<keyword evidence="5 7" id="KW-0472">Membrane</keyword>
<dbReference type="PANTHER" id="PTHR20855:SF143">
    <property type="entry name" value="MEMBRANE PROGESTIN RECEPTOR EPSILON"/>
    <property type="match status" value="1"/>
</dbReference>
<keyword evidence="4 7" id="KW-1133">Transmembrane helix</keyword>
<evidence type="ECO:0000256" key="5">
    <source>
        <dbReference type="ARBA" id="ARBA00023136"/>
    </source>
</evidence>
<feature type="binding site" evidence="6">
    <location>
        <position position="131"/>
    </location>
    <ligand>
        <name>Zn(2+)</name>
        <dbReference type="ChEBI" id="CHEBI:29105"/>
    </ligand>
</feature>
<evidence type="ECO:0000256" key="4">
    <source>
        <dbReference type="ARBA" id="ARBA00022989"/>
    </source>
</evidence>
<feature type="transmembrane region" description="Helical" evidence="7">
    <location>
        <begin position="145"/>
        <end position="167"/>
    </location>
</feature>
<dbReference type="GO" id="GO:0016020">
    <property type="term" value="C:membrane"/>
    <property type="evidence" value="ECO:0007669"/>
    <property type="project" value="UniProtKB-SubCell"/>
</dbReference>
<dbReference type="RefSeq" id="XP_031569305.1">
    <property type="nucleotide sequence ID" value="XM_031713445.1"/>
</dbReference>
<dbReference type="OrthoDB" id="529367at2759"/>
<evidence type="ECO:0000313" key="8">
    <source>
        <dbReference type="Proteomes" id="UP000515163"/>
    </source>
</evidence>
<feature type="transmembrane region" description="Helical" evidence="7">
    <location>
        <begin position="179"/>
        <end position="200"/>
    </location>
</feature>
<name>A0A6P8ISK7_ACTTE</name>
<evidence type="ECO:0000256" key="1">
    <source>
        <dbReference type="ARBA" id="ARBA00004141"/>
    </source>
</evidence>
<proteinExistence type="inferred from homology"/>
<dbReference type="InParanoid" id="A0A6P8ISK7"/>
<comment type="similarity">
    <text evidence="2">Belongs to the ADIPOR family.</text>
</comment>
<evidence type="ECO:0000256" key="2">
    <source>
        <dbReference type="ARBA" id="ARBA00007018"/>
    </source>
</evidence>
<sequence>MGKGMNESKCMESSVENKARENHILLGKQDGNSQTEICRALRWDEVPCQFREQYIMTGYRQPYISAYQCIKSAFMARNETMNFWTHFVPFLLFLIRFGVLFMREPFDPYTYPLLSFAIGICGFLLMSSGAHLFNSMSPRRRHVCFFCDYSAISVYSVGAGMAFYSYGRPVHNGSKGWSFFSPGIYLSGSILVSFISTYFCCASRHRWAKMKYVIRTGCFVLAFFFNCSPYLYRVAVEGIDTIDPLAWSYFKRHSIFYLIAALANTSRMPERLMPGVFDIIGHSHNFLHVFTALGVSDQFTAMEIEMRHRRPSLERLGDSFLSQKSLILMILVSLANIFIVIWFAKGLKSDKEEEKKEL</sequence>
<feature type="binding site" evidence="6">
    <location>
        <position position="284"/>
    </location>
    <ligand>
        <name>Zn(2+)</name>
        <dbReference type="ChEBI" id="CHEBI:29105"/>
    </ligand>
</feature>
<feature type="transmembrane region" description="Helical" evidence="7">
    <location>
        <begin position="212"/>
        <end position="232"/>
    </location>
</feature>
<gene>
    <name evidence="9" type="primary">LOC116303838</name>
</gene>
<feature type="transmembrane region" description="Helical" evidence="7">
    <location>
        <begin position="325"/>
        <end position="344"/>
    </location>
</feature>
<dbReference type="KEGG" id="aten:116303838"/>
<dbReference type="GO" id="GO:0038023">
    <property type="term" value="F:signaling receptor activity"/>
    <property type="evidence" value="ECO:0007669"/>
    <property type="project" value="TreeGrafter"/>
</dbReference>
<dbReference type="GO" id="GO:0046872">
    <property type="term" value="F:metal ion binding"/>
    <property type="evidence" value="ECO:0007669"/>
    <property type="project" value="UniProtKB-KW"/>
</dbReference>
<feature type="transmembrane region" description="Helical" evidence="7">
    <location>
        <begin position="113"/>
        <end position="133"/>
    </location>
</feature>
<dbReference type="Proteomes" id="UP000515163">
    <property type="component" value="Unplaced"/>
</dbReference>
<keyword evidence="8" id="KW-1185">Reference proteome</keyword>
<feature type="binding site" evidence="6">
    <location>
        <position position="288"/>
    </location>
    <ligand>
        <name>Zn(2+)</name>
        <dbReference type="ChEBI" id="CHEBI:29105"/>
    </ligand>
</feature>
<keyword evidence="3 7" id="KW-0812">Transmembrane</keyword>
<keyword evidence="6" id="KW-0479">Metal-binding</keyword>
<comment type="subcellular location">
    <subcellularLocation>
        <location evidence="1">Membrane</location>
        <topology evidence="1">Multi-pass membrane protein</topology>
    </subcellularLocation>
</comment>
<dbReference type="FunCoup" id="A0A6P8ISK7">
    <property type="interactions" value="332"/>
</dbReference>
<dbReference type="InterPro" id="IPR004254">
    <property type="entry name" value="AdipoR/HlyIII-related"/>
</dbReference>
<dbReference type="Pfam" id="PF03006">
    <property type="entry name" value="HlyIII"/>
    <property type="match status" value="1"/>
</dbReference>
<evidence type="ECO:0000256" key="3">
    <source>
        <dbReference type="ARBA" id="ARBA00022692"/>
    </source>
</evidence>
<keyword evidence="6" id="KW-0862">Zinc</keyword>
<reference evidence="9" key="1">
    <citation type="submission" date="2025-08" db="UniProtKB">
        <authorList>
            <consortium name="RefSeq"/>
        </authorList>
    </citation>
    <scope>IDENTIFICATION</scope>
    <source>
        <tissue evidence="9">Tentacle</tissue>
    </source>
</reference>
<protein>
    <submittedName>
        <fullName evidence="9">Membrane progestin receptor gamma-like</fullName>
    </submittedName>
</protein>
<evidence type="ECO:0000313" key="9">
    <source>
        <dbReference type="RefSeq" id="XP_031569305.1"/>
    </source>
</evidence>
<dbReference type="PANTHER" id="PTHR20855">
    <property type="entry name" value="ADIPOR/PROGESTIN RECEPTOR-RELATED"/>
    <property type="match status" value="1"/>
</dbReference>
<organism evidence="8 9">
    <name type="scientific">Actinia tenebrosa</name>
    <name type="common">Australian red waratah sea anemone</name>
    <dbReference type="NCBI Taxonomy" id="6105"/>
    <lineage>
        <taxon>Eukaryota</taxon>
        <taxon>Metazoa</taxon>
        <taxon>Cnidaria</taxon>
        <taxon>Anthozoa</taxon>
        <taxon>Hexacorallia</taxon>
        <taxon>Actiniaria</taxon>
        <taxon>Actiniidae</taxon>
        <taxon>Actinia</taxon>
    </lineage>
</organism>
<dbReference type="GeneID" id="116303838"/>
<evidence type="ECO:0000256" key="6">
    <source>
        <dbReference type="PIRSR" id="PIRSR604254-1"/>
    </source>
</evidence>
<accession>A0A6P8ISK7</accession>
<dbReference type="AlphaFoldDB" id="A0A6P8ISK7"/>
<evidence type="ECO:0000256" key="7">
    <source>
        <dbReference type="SAM" id="Phobius"/>
    </source>
</evidence>
<feature type="transmembrane region" description="Helical" evidence="7">
    <location>
        <begin position="81"/>
        <end position="101"/>
    </location>
</feature>